<comment type="caution">
    <text evidence="7">The sequence shown here is derived from an EMBL/GenBank/DDBJ whole genome shotgun (WGS) entry which is preliminary data.</text>
</comment>
<evidence type="ECO:0000256" key="2">
    <source>
        <dbReference type="ARBA" id="ARBA00022679"/>
    </source>
</evidence>
<evidence type="ECO:0000313" key="7">
    <source>
        <dbReference type="EMBL" id="RIH76156.1"/>
    </source>
</evidence>
<dbReference type="PANTHER" id="PTHR43085:SF1">
    <property type="entry name" value="PSEUDOURIDINE KINASE-RELATED"/>
    <property type="match status" value="1"/>
</dbReference>
<dbReference type="PROSITE" id="PS00584">
    <property type="entry name" value="PFKB_KINASES_2"/>
    <property type="match status" value="1"/>
</dbReference>
<keyword evidence="2 7" id="KW-0808">Transferase</keyword>
<organism evidence="7 8">
    <name type="scientific">Meiothermus taiwanensis</name>
    <dbReference type="NCBI Taxonomy" id="172827"/>
    <lineage>
        <taxon>Bacteria</taxon>
        <taxon>Thermotogati</taxon>
        <taxon>Deinococcota</taxon>
        <taxon>Deinococci</taxon>
        <taxon>Thermales</taxon>
        <taxon>Thermaceae</taxon>
        <taxon>Meiothermus</taxon>
    </lineage>
</organism>
<keyword evidence="5" id="KW-0067">ATP-binding</keyword>
<evidence type="ECO:0000256" key="3">
    <source>
        <dbReference type="ARBA" id="ARBA00022741"/>
    </source>
</evidence>
<evidence type="ECO:0000256" key="1">
    <source>
        <dbReference type="ARBA" id="ARBA00010688"/>
    </source>
</evidence>
<dbReference type="EC" id="2.7.1.45" evidence="7"/>
<dbReference type="InterPro" id="IPR050306">
    <property type="entry name" value="PfkB_Carbo_kinase"/>
</dbReference>
<dbReference type="PROSITE" id="PS00583">
    <property type="entry name" value="PFKB_KINASES_1"/>
    <property type="match status" value="1"/>
</dbReference>
<evidence type="ECO:0000313" key="8">
    <source>
        <dbReference type="Proteomes" id="UP000266089"/>
    </source>
</evidence>
<dbReference type="Gene3D" id="3.40.1190.20">
    <property type="match status" value="1"/>
</dbReference>
<comment type="similarity">
    <text evidence="1">Belongs to the carbohydrate kinase PfkB family.</text>
</comment>
<dbReference type="InterPro" id="IPR002173">
    <property type="entry name" value="Carboh/pur_kinase_PfkB_CS"/>
</dbReference>
<dbReference type="PANTHER" id="PTHR43085">
    <property type="entry name" value="HEXOKINASE FAMILY MEMBER"/>
    <property type="match status" value="1"/>
</dbReference>
<dbReference type="AlphaFoldDB" id="A0A399DVS0"/>
<reference evidence="7 8" key="1">
    <citation type="submission" date="2018-08" db="EMBL/GenBank/DDBJ databases">
        <title>Meiothermus cateniformans JCM 15151 genome sequencing project.</title>
        <authorList>
            <person name="Da Costa M.S."/>
            <person name="Albuquerque L."/>
            <person name="Raposo P."/>
            <person name="Froufe H.J.C."/>
            <person name="Barroso C.S."/>
            <person name="Egas C."/>
        </authorList>
    </citation>
    <scope>NUCLEOTIDE SEQUENCE [LARGE SCALE GENOMIC DNA]</scope>
    <source>
        <strain evidence="7 8">JCM 15151</strain>
    </source>
</reference>
<proteinExistence type="inferred from homology"/>
<dbReference type="InterPro" id="IPR011611">
    <property type="entry name" value="PfkB_dom"/>
</dbReference>
<dbReference type="CDD" id="cd01167">
    <property type="entry name" value="bac_FRK"/>
    <property type="match status" value="1"/>
</dbReference>
<sequence>MVVITGEILVELTGRNALSKATLSYSGVLGGAALNTATILARLGVPTRFVGELGQDFLGDWALARIAEHKIETRFIQQLPEVATPLRLAELAPQGDARLSFYRTFGTSRFSPDCAAMARARWFHFGSPSAFDPRNIPGLQSLLEIALEFDVPVSFDLNLHAPPSDAYWEQLLGYMPYVSVLKASLNDARQIFPQVPDEPQVLLEHLVELGAPVTVLTLGAGGAMAAFRTRMTRVPSVRVAVVDTVGAGDAFMAGLIYSMMKQDIGSRMELLTWDGTQLPVILAASCHLAAITCTVEGASPPEQPLQAWWERFG</sequence>
<dbReference type="GO" id="GO:0008673">
    <property type="term" value="F:2-dehydro-3-deoxygluconokinase activity"/>
    <property type="evidence" value="ECO:0007669"/>
    <property type="project" value="UniProtKB-EC"/>
</dbReference>
<gene>
    <name evidence="7" type="primary">kdgK_2</name>
    <name evidence="7" type="ORF">Mcate_01898</name>
</gene>
<dbReference type="RefSeq" id="WP_027888690.1">
    <property type="nucleotide sequence ID" value="NZ_JBHSXZ010000006.1"/>
</dbReference>
<evidence type="ECO:0000256" key="5">
    <source>
        <dbReference type="ARBA" id="ARBA00022840"/>
    </source>
</evidence>
<name>A0A399DVS0_9DEIN</name>
<dbReference type="InterPro" id="IPR029056">
    <property type="entry name" value="Ribokinase-like"/>
</dbReference>
<protein>
    <submittedName>
        <fullName evidence="7">2-dehydro-3-deoxygluconokinase</fullName>
        <ecNumber evidence="7">2.7.1.45</ecNumber>
    </submittedName>
</protein>
<dbReference type="SUPFAM" id="SSF53613">
    <property type="entry name" value="Ribokinase-like"/>
    <property type="match status" value="1"/>
</dbReference>
<dbReference type="Proteomes" id="UP000266089">
    <property type="component" value="Unassembled WGS sequence"/>
</dbReference>
<dbReference type="Pfam" id="PF00294">
    <property type="entry name" value="PfkB"/>
    <property type="match status" value="1"/>
</dbReference>
<dbReference type="OrthoDB" id="9813569at2"/>
<evidence type="ECO:0000256" key="4">
    <source>
        <dbReference type="ARBA" id="ARBA00022777"/>
    </source>
</evidence>
<feature type="domain" description="Carbohydrate kinase PfkB" evidence="6">
    <location>
        <begin position="2"/>
        <end position="301"/>
    </location>
</feature>
<dbReference type="GO" id="GO:0005524">
    <property type="term" value="F:ATP binding"/>
    <property type="evidence" value="ECO:0007669"/>
    <property type="project" value="UniProtKB-KW"/>
</dbReference>
<keyword evidence="4 7" id="KW-0418">Kinase</keyword>
<keyword evidence="3" id="KW-0547">Nucleotide-binding</keyword>
<evidence type="ECO:0000259" key="6">
    <source>
        <dbReference type="Pfam" id="PF00294"/>
    </source>
</evidence>
<accession>A0A399DVS0</accession>
<dbReference type="EMBL" id="QWKX01000049">
    <property type="protein sequence ID" value="RIH76156.1"/>
    <property type="molecule type" value="Genomic_DNA"/>
</dbReference>